<sequence>MHTRHSSYFPNCLSRYLFRHKGLWDHPQDVATSIIDCSRNQTHQPDAPSSIYQVNFPFNQLVSKLKGSKLEAGVLARATTTEDTNPLEPRRLHGLHLKLTIAKLVLSVHIYKQICR</sequence>
<dbReference type="EMBL" id="GISG01015349">
    <property type="protein sequence ID" value="MBA4617218.1"/>
    <property type="molecule type" value="Transcribed_RNA"/>
</dbReference>
<dbReference type="EMBL" id="GISG01015350">
    <property type="protein sequence ID" value="MBA4617219.1"/>
    <property type="molecule type" value="Transcribed_RNA"/>
</dbReference>
<reference evidence="1" key="1">
    <citation type="journal article" date="2013" name="J. Plant Res.">
        <title>Effect of fungi and light on seed germination of three Opuntia species from semiarid lands of central Mexico.</title>
        <authorList>
            <person name="Delgado-Sanchez P."/>
            <person name="Jimenez-Bremont J.F."/>
            <person name="Guerrero-Gonzalez Mde L."/>
            <person name="Flores J."/>
        </authorList>
    </citation>
    <scope>NUCLEOTIDE SEQUENCE</scope>
    <source>
        <tissue evidence="1">Cladode</tissue>
    </source>
</reference>
<organism evidence="1">
    <name type="scientific">Opuntia streptacantha</name>
    <name type="common">Prickly pear cactus</name>
    <name type="synonym">Opuntia cardona</name>
    <dbReference type="NCBI Taxonomy" id="393608"/>
    <lineage>
        <taxon>Eukaryota</taxon>
        <taxon>Viridiplantae</taxon>
        <taxon>Streptophyta</taxon>
        <taxon>Embryophyta</taxon>
        <taxon>Tracheophyta</taxon>
        <taxon>Spermatophyta</taxon>
        <taxon>Magnoliopsida</taxon>
        <taxon>eudicotyledons</taxon>
        <taxon>Gunneridae</taxon>
        <taxon>Pentapetalae</taxon>
        <taxon>Caryophyllales</taxon>
        <taxon>Cactineae</taxon>
        <taxon>Cactaceae</taxon>
        <taxon>Opuntioideae</taxon>
        <taxon>Opuntia</taxon>
    </lineage>
</organism>
<dbReference type="AlphaFoldDB" id="A0A7C8YFH6"/>
<dbReference type="EMBL" id="GISG01015348">
    <property type="protein sequence ID" value="MBA4617217.1"/>
    <property type="molecule type" value="Transcribed_RNA"/>
</dbReference>
<protein>
    <submittedName>
        <fullName evidence="1">Uncharacterized protein</fullName>
    </submittedName>
</protein>
<name>A0A7C8YFH6_OPUST</name>
<reference evidence="1" key="2">
    <citation type="submission" date="2020-07" db="EMBL/GenBank/DDBJ databases">
        <authorList>
            <person name="Vera ALvarez R."/>
            <person name="Arias-Moreno D.M."/>
            <person name="Jimenez-Jacinto V."/>
            <person name="Jimenez-Bremont J.F."/>
            <person name="Swaminathan K."/>
            <person name="Moose S.P."/>
            <person name="Guerrero-Gonzalez M.L."/>
            <person name="Marino-Ramirez L."/>
            <person name="Landsman D."/>
            <person name="Rodriguez-Kessler M."/>
            <person name="Delgado-Sanchez P."/>
        </authorList>
    </citation>
    <scope>NUCLEOTIDE SEQUENCE</scope>
    <source>
        <tissue evidence="1">Cladode</tissue>
    </source>
</reference>
<accession>A0A7C8YFH6</accession>
<proteinExistence type="predicted"/>
<evidence type="ECO:0000313" key="1">
    <source>
        <dbReference type="EMBL" id="MBA4617219.1"/>
    </source>
</evidence>